<reference evidence="2 3" key="1">
    <citation type="submission" date="2018-12" db="EMBL/GenBank/DDBJ databases">
        <authorList>
            <consortium name="Pathogen Informatics"/>
        </authorList>
    </citation>
    <scope>NUCLEOTIDE SEQUENCE [LARGE SCALE GENOMIC DNA]</scope>
    <source>
        <strain evidence="2 3">NCTC11636</strain>
    </source>
</reference>
<evidence type="ECO:0000313" key="3">
    <source>
        <dbReference type="Proteomes" id="UP000266895"/>
    </source>
</evidence>
<evidence type="ECO:0000256" key="1">
    <source>
        <dbReference type="SAM" id="MobiDB-lite"/>
    </source>
</evidence>
<evidence type="ECO:0000313" key="2">
    <source>
        <dbReference type="EMBL" id="VEG28950.1"/>
    </source>
</evidence>
<keyword evidence="3" id="KW-1185">Reference proteome</keyword>
<name>A0A3S4SNK8_9ACTO</name>
<organism evidence="2 3">
    <name type="scientific">Actinomyces howellii</name>
    <dbReference type="NCBI Taxonomy" id="52771"/>
    <lineage>
        <taxon>Bacteria</taxon>
        <taxon>Bacillati</taxon>
        <taxon>Actinomycetota</taxon>
        <taxon>Actinomycetes</taxon>
        <taxon>Actinomycetales</taxon>
        <taxon>Actinomycetaceae</taxon>
        <taxon>Actinomyces</taxon>
    </lineage>
</organism>
<gene>
    <name evidence="2" type="ORF">NCTC11636_01803</name>
</gene>
<feature type="region of interest" description="Disordered" evidence="1">
    <location>
        <begin position="1"/>
        <end position="20"/>
    </location>
</feature>
<proteinExistence type="predicted"/>
<dbReference type="AlphaFoldDB" id="A0A3S4SNK8"/>
<sequence>MSEHTGRHAAQRRGRHAAASEQVRFGVPFNGVVPLWHAGAEITWHRPVDGTDLSEVLGLGLVESEPGPSEAPPGWGEVVEVGTLIEAESGPVLRLRSSSPAGRRAVNDPADGVPIPLSRPLSIEEAMSGQFDITGFSVHIARLMLRAARDSAILLFTLRAPRDPDPHHLLSVPAEADAEGIMHFHLGTLLDMTTESWRGAARADRMTLLDLDVSYMSLLVGRPEDQEGLDVDRLVEMAQPVVDCILKPGFPFALGYSVVLPDAVAPAPR</sequence>
<feature type="compositionally biased region" description="Basic residues" evidence="1">
    <location>
        <begin position="7"/>
        <end position="16"/>
    </location>
</feature>
<dbReference type="Proteomes" id="UP000266895">
    <property type="component" value="Chromosome"/>
</dbReference>
<dbReference type="EMBL" id="LR134350">
    <property type="protein sequence ID" value="VEG28950.1"/>
    <property type="molecule type" value="Genomic_DNA"/>
</dbReference>
<dbReference type="KEGG" id="ahw:NCTC11636_01803"/>
<dbReference type="RefSeq" id="WP_232009705.1">
    <property type="nucleotide sequence ID" value="NZ_LR134350.1"/>
</dbReference>
<accession>A0A3S4SNK8</accession>
<protein>
    <submittedName>
        <fullName evidence="2">Uncharacterized protein</fullName>
    </submittedName>
</protein>